<evidence type="ECO:0000256" key="6">
    <source>
        <dbReference type="ARBA" id="ARBA00023235"/>
    </source>
</evidence>
<name>A0A370P292_9BURK</name>
<evidence type="ECO:0000259" key="7">
    <source>
        <dbReference type="SMART" id="SM00382"/>
    </source>
</evidence>
<evidence type="ECO:0000256" key="1">
    <source>
        <dbReference type="ARBA" id="ARBA00022741"/>
    </source>
</evidence>
<dbReference type="AlphaFoldDB" id="A0A370P292"/>
<keyword evidence="4 8" id="KW-0067">ATP-binding</keyword>
<dbReference type="InterPro" id="IPR003593">
    <property type="entry name" value="AAA+_ATPase"/>
</dbReference>
<keyword evidence="6" id="KW-0413">Isomerase</keyword>
<dbReference type="PANTHER" id="PTHR42957:SF1">
    <property type="entry name" value="HELICASE MJ1565-RELATED"/>
    <property type="match status" value="1"/>
</dbReference>
<feature type="domain" description="AAA+ ATPase" evidence="7">
    <location>
        <begin position="169"/>
        <end position="516"/>
    </location>
</feature>
<keyword evidence="9" id="KW-1185">Reference proteome</keyword>
<dbReference type="InterPro" id="IPR008571">
    <property type="entry name" value="HerA-like"/>
</dbReference>
<dbReference type="Pfam" id="PF05872">
    <property type="entry name" value="HerA_C"/>
    <property type="match status" value="1"/>
</dbReference>
<evidence type="ECO:0000313" key="8">
    <source>
        <dbReference type="EMBL" id="RDK11895.1"/>
    </source>
</evidence>
<proteinExistence type="predicted"/>
<evidence type="ECO:0000313" key="9">
    <source>
        <dbReference type="Proteomes" id="UP000255165"/>
    </source>
</evidence>
<keyword evidence="3" id="KW-0347">Helicase</keyword>
<dbReference type="GO" id="GO:0016787">
    <property type="term" value="F:hydrolase activity"/>
    <property type="evidence" value="ECO:0007669"/>
    <property type="project" value="UniProtKB-KW"/>
</dbReference>
<dbReference type="Pfam" id="PF01935">
    <property type="entry name" value="DUF87"/>
    <property type="match status" value="1"/>
</dbReference>
<evidence type="ECO:0000256" key="4">
    <source>
        <dbReference type="ARBA" id="ARBA00022840"/>
    </source>
</evidence>
<dbReference type="InterPro" id="IPR027417">
    <property type="entry name" value="P-loop_NTPase"/>
</dbReference>
<keyword evidence="2" id="KW-0378">Hydrolase</keyword>
<dbReference type="RefSeq" id="WP_115013168.1">
    <property type="nucleotide sequence ID" value="NZ_QKWJ01000002.1"/>
</dbReference>
<dbReference type="PANTHER" id="PTHR42957">
    <property type="entry name" value="HELICASE MJ1565-RELATED"/>
    <property type="match status" value="1"/>
</dbReference>
<dbReference type="GO" id="GO:0004386">
    <property type="term" value="F:helicase activity"/>
    <property type="evidence" value="ECO:0007669"/>
    <property type="project" value="UniProtKB-KW"/>
</dbReference>
<keyword evidence="5" id="KW-0238">DNA-binding</keyword>
<dbReference type="EMBL" id="QKWJ01000002">
    <property type="protein sequence ID" value="RDK11895.1"/>
    <property type="molecule type" value="Genomic_DNA"/>
</dbReference>
<dbReference type="Proteomes" id="UP000255165">
    <property type="component" value="Unassembled WGS sequence"/>
</dbReference>
<sequence length="586" mass="63293">MTGRLATSPFDPSRYIGAVTFVGPDSARINLPKAASVAPRQYSGYAVLGGQVGEFIFIEGEGVAVLGRVTEVKLPDNERLKAEPSLGAPPDANPIGFVQLLTTLELATAKVISGIPFHPRIGQHVFSAHPLLVKHIVEGQAVSSAGAVELATIPHDPSTMVNVSPAHLFGRHCAVLGATGGGKSWTVARIIQEVARLGGKVLLVDPSGEFHTFTKGVRSVHLGGAPAGGADTRKFVAFPYWDLNEADLFAIFQPSPGAQVPKLREALRSLKLNYILNGDKEPHHYVKANAEKKTFNYEVNKNEAKVEAQGARYVIKALARQVYEECVYESGGTSREPNYQIWGGPDERIRGYCDTLVSKIYSITRSPALRCLFAPEQFAPLTEEIQSFFASDDSVLRVSLADLPFEHHARELLINAIGRHLLGLARNGAFQQMPTVVVLDEAHQFLSKAIGDENNRVSLDAFGLIAKEGRKYGLTTLLATQRPRDIPEDVLSQMGMFIVHRLINERDRDIVEKACGNLDGSAAAFLPTLGQGEAILVGVDFPMPTPIKVTEPEYPPKSEGPSYAKFWKKKPPAEAAAAAAAGGSAQ</sequence>
<protein>
    <submittedName>
        <fullName evidence="8">ATP-binding protein</fullName>
    </submittedName>
</protein>
<evidence type="ECO:0000256" key="2">
    <source>
        <dbReference type="ARBA" id="ARBA00022801"/>
    </source>
</evidence>
<dbReference type="SMART" id="SM00382">
    <property type="entry name" value="AAA"/>
    <property type="match status" value="1"/>
</dbReference>
<accession>A0A370P292</accession>
<dbReference type="GO" id="GO:0005524">
    <property type="term" value="F:ATP binding"/>
    <property type="evidence" value="ECO:0007669"/>
    <property type="project" value="UniProtKB-KW"/>
</dbReference>
<reference evidence="8 9" key="1">
    <citation type="submission" date="2018-06" db="EMBL/GenBank/DDBJ databases">
        <authorList>
            <person name="Feng T."/>
            <person name="Jeon C.O."/>
        </authorList>
    </citation>
    <scope>NUCLEOTIDE SEQUENCE [LARGE SCALE GENOMIC DNA]</scope>
    <source>
        <strain evidence="8 9">S23</strain>
    </source>
</reference>
<dbReference type="SUPFAM" id="SSF52540">
    <property type="entry name" value="P-loop containing nucleoside triphosphate hydrolases"/>
    <property type="match status" value="1"/>
</dbReference>
<keyword evidence="1" id="KW-0547">Nucleotide-binding</keyword>
<dbReference type="InterPro" id="IPR002789">
    <property type="entry name" value="HerA_central"/>
</dbReference>
<dbReference type="GO" id="GO:0003677">
    <property type="term" value="F:DNA binding"/>
    <property type="evidence" value="ECO:0007669"/>
    <property type="project" value="UniProtKB-KW"/>
</dbReference>
<organism evidence="8 9">
    <name type="scientific">Cupriavidus lacunae</name>
    <dbReference type="NCBI Taxonomy" id="2666307"/>
    <lineage>
        <taxon>Bacteria</taxon>
        <taxon>Pseudomonadati</taxon>
        <taxon>Pseudomonadota</taxon>
        <taxon>Betaproteobacteria</taxon>
        <taxon>Burkholderiales</taxon>
        <taxon>Burkholderiaceae</taxon>
        <taxon>Cupriavidus</taxon>
    </lineage>
</organism>
<dbReference type="InterPro" id="IPR033186">
    <property type="entry name" value="HerA_C"/>
</dbReference>
<evidence type="ECO:0000256" key="3">
    <source>
        <dbReference type="ARBA" id="ARBA00022806"/>
    </source>
</evidence>
<dbReference type="Gene3D" id="3.40.50.300">
    <property type="entry name" value="P-loop containing nucleotide triphosphate hydrolases"/>
    <property type="match status" value="2"/>
</dbReference>
<comment type="caution">
    <text evidence="8">The sequence shown here is derived from an EMBL/GenBank/DDBJ whole genome shotgun (WGS) entry which is preliminary data.</text>
</comment>
<gene>
    <name evidence="8" type="ORF">DN412_03095</name>
</gene>
<evidence type="ECO:0000256" key="5">
    <source>
        <dbReference type="ARBA" id="ARBA00023125"/>
    </source>
</evidence>